<evidence type="ECO:0000256" key="7">
    <source>
        <dbReference type="ARBA" id="ARBA00022737"/>
    </source>
</evidence>
<dbReference type="FunFam" id="2.60.40.10:FF:000616">
    <property type="entry name" value="PKHD1 like 1"/>
    <property type="match status" value="1"/>
</dbReference>
<dbReference type="SUPFAM" id="SSF81296">
    <property type="entry name" value="E set domains"/>
    <property type="match status" value="12"/>
</dbReference>
<protein>
    <submittedName>
        <fullName evidence="16">Putative fibrocystin-L</fullName>
    </submittedName>
</protein>
<reference evidence="16 17" key="2">
    <citation type="submission" date="2019-01" db="EMBL/GenBank/DDBJ databases">
        <title>The decoding of complex shrimp genome reveals the adaptation for benthos swimmer, frequently molting mechanism and breeding impact on genome.</title>
        <authorList>
            <person name="Sun Y."/>
            <person name="Gao Y."/>
            <person name="Yu Y."/>
        </authorList>
    </citation>
    <scope>NUCLEOTIDE SEQUENCE [LARGE SCALE GENOMIC DNA]</scope>
    <source>
        <tissue evidence="16">Muscle</tissue>
    </source>
</reference>
<evidence type="ECO:0000256" key="11">
    <source>
        <dbReference type="ARBA" id="ARBA00023273"/>
    </source>
</evidence>
<comment type="subcellular location">
    <subcellularLocation>
        <location evidence="2">Cell membrane</location>
    </subcellularLocation>
    <subcellularLocation>
        <location evidence="3">Cell projection</location>
    </subcellularLocation>
    <subcellularLocation>
        <location evidence="1">Membrane</location>
        <topology evidence="1">Single-pass membrane protein</topology>
    </subcellularLocation>
</comment>
<dbReference type="InterPro" id="IPR011050">
    <property type="entry name" value="Pectin_lyase_fold/virulence"/>
</dbReference>
<dbReference type="SUPFAM" id="SSF49503">
    <property type="entry name" value="Cupredoxins"/>
    <property type="match status" value="1"/>
</dbReference>
<dbReference type="InterPro" id="IPR002909">
    <property type="entry name" value="IPT_dom"/>
</dbReference>
<dbReference type="InterPro" id="IPR019316">
    <property type="entry name" value="G8_domain"/>
</dbReference>
<keyword evidence="9" id="KW-0472">Membrane</keyword>
<dbReference type="PANTHER" id="PTHR46769:SF2">
    <property type="entry name" value="FIBROCYSTIN-L ISOFORM 2 PRECURSOR-RELATED"/>
    <property type="match status" value="1"/>
</dbReference>
<dbReference type="PROSITE" id="PS50835">
    <property type="entry name" value="IG_LIKE"/>
    <property type="match status" value="1"/>
</dbReference>
<dbReference type="SMART" id="SM00429">
    <property type="entry name" value="IPT"/>
    <property type="match status" value="10"/>
</dbReference>
<dbReference type="InterPro" id="IPR013783">
    <property type="entry name" value="Ig-like_fold"/>
</dbReference>
<feature type="domain" description="G8" evidence="14">
    <location>
        <begin position="2151"/>
        <end position="2274"/>
    </location>
</feature>
<dbReference type="OrthoDB" id="6374595at2759"/>
<dbReference type="InterPro" id="IPR012334">
    <property type="entry name" value="Pectin_lyas_fold"/>
</dbReference>
<dbReference type="Gene3D" id="2.60.40.10">
    <property type="entry name" value="Immunoglobulins"/>
    <property type="match status" value="12"/>
</dbReference>
<evidence type="ECO:0000256" key="2">
    <source>
        <dbReference type="ARBA" id="ARBA00004236"/>
    </source>
</evidence>
<dbReference type="EMBL" id="QCYY01003086">
    <property type="protein sequence ID" value="ROT65416.1"/>
    <property type="molecule type" value="Genomic_DNA"/>
</dbReference>
<dbReference type="CDD" id="cd00603">
    <property type="entry name" value="IPT_PCSR"/>
    <property type="match status" value="7"/>
</dbReference>
<dbReference type="PANTHER" id="PTHR46769">
    <property type="entry name" value="POLYCYSTIC KIDNEY AND HEPATIC DISEASE 1 (AUTOSOMAL RECESSIVE)-LIKE 1"/>
    <property type="match status" value="1"/>
</dbReference>
<keyword evidence="6 12" id="KW-0732">Signal</keyword>
<evidence type="ECO:0000256" key="10">
    <source>
        <dbReference type="ARBA" id="ARBA00023180"/>
    </source>
</evidence>
<feature type="chain" id="PRO_5019413275" evidence="12">
    <location>
        <begin position="20"/>
        <end position="4417"/>
    </location>
</feature>
<dbReference type="GO" id="GO:0005886">
    <property type="term" value="C:plasma membrane"/>
    <property type="evidence" value="ECO:0007669"/>
    <property type="project" value="UniProtKB-SubCell"/>
</dbReference>
<keyword evidence="11" id="KW-0966">Cell projection</keyword>
<evidence type="ECO:0000259" key="14">
    <source>
        <dbReference type="PROSITE" id="PS51484"/>
    </source>
</evidence>
<dbReference type="InterPro" id="IPR052387">
    <property type="entry name" value="Fibrocystin"/>
</dbReference>
<reference evidence="16 17" key="1">
    <citation type="submission" date="2018-04" db="EMBL/GenBank/DDBJ databases">
        <authorList>
            <person name="Zhang X."/>
            <person name="Yuan J."/>
            <person name="Li F."/>
            <person name="Xiang J."/>
        </authorList>
    </citation>
    <scope>NUCLEOTIDE SEQUENCE [LARGE SCALE GENOMIC DNA]</scope>
    <source>
        <tissue evidence="16">Muscle</tissue>
    </source>
</reference>
<feature type="domain" description="Ig-like" evidence="13">
    <location>
        <begin position="563"/>
        <end position="631"/>
    </location>
</feature>
<evidence type="ECO:0000256" key="8">
    <source>
        <dbReference type="ARBA" id="ARBA00022989"/>
    </source>
</evidence>
<feature type="domain" description="PA14" evidence="15">
    <location>
        <begin position="311"/>
        <end position="452"/>
    </location>
</feature>
<dbReference type="Pfam" id="PF24606">
    <property type="entry name" value="CEMIP_beta-hel"/>
    <property type="match status" value="2"/>
</dbReference>
<dbReference type="InterPro" id="IPR008972">
    <property type="entry name" value="Cupredoxin"/>
</dbReference>
<keyword evidence="8" id="KW-1133">Transmembrane helix</keyword>
<dbReference type="InterPro" id="IPR014756">
    <property type="entry name" value="Ig_E-set"/>
</dbReference>
<dbReference type="STRING" id="6689.A0A423SMH2"/>
<organism evidence="16 17">
    <name type="scientific">Penaeus vannamei</name>
    <name type="common">Whiteleg shrimp</name>
    <name type="synonym">Litopenaeus vannamei</name>
    <dbReference type="NCBI Taxonomy" id="6689"/>
    <lineage>
        <taxon>Eukaryota</taxon>
        <taxon>Metazoa</taxon>
        <taxon>Ecdysozoa</taxon>
        <taxon>Arthropoda</taxon>
        <taxon>Crustacea</taxon>
        <taxon>Multicrustacea</taxon>
        <taxon>Malacostraca</taxon>
        <taxon>Eumalacostraca</taxon>
        <taxon>Eucarida</taxon>
        <taxon>Decapoda</taxon>
        <taxon>Dendrobranchiata</taxon>
        <taxon>Penaeoidea</taxon>
        <taxon>Penaeidae</taxon>
        <taxon>Penaeus</taxon>
    </lineage>
</organism>
<keyword evidence="7" id="KW-0677">Repeat</keyword>
<dbReference type="InterPro" id="IPR055401">
    <property type="entry name" value="CEMIP_beta-hel_dom"/>
</dbReference>
<name>A0A423SMH2_PENVA</name>
<evidence type="ECO:0000256" key="12">
    <source>
        <dbReference type="SAM" id="SignalP"/>
    </source>
</evidence>
<dbReference type="SMART" id="SM00710">
    <property type="entry name" value="PbH1"/>
    <property type="match status" value="6"/>
</dbReference>
<evidence type="ECO:0000313" key="16">
    <source>
        <dbReference type="EMBL" id="ROT65416.1"/>
    </source>
</evidence>
<dbReference type="SMART" id="SM01225">
    <property type="entry name" value="G8"/>
    <property type="match status" value="2"/>
</dbReference>
<evidence type="ECO:0000259" key="13">
    <source>
        <dbReference type="PROSITE" id="PS50835"/>
    </source>
</evidence>
<evidence type="ECO:0000256" key="6">
    <source>
        <dbReference type="ARBA" id="ARBA00022729"/>
    </source>
</evidence>
<keyword evidence="5" id="KW-0812">Transmembrane</keyword>
<dbReference type="InterPro" id="IPR037524">
    <property type="entry name" value="PA14/GLEYA"/>
</dbReference>
<keyword evidence="4" id="KW-1003">Cell membrane</keyword>
<dbReference type="InterPro" id="IPR007110">
    <property type="entry name" value="Ig-like_dom"/>
</dbReference>
<dbReference type="Pfam" id="PF10162">
    <property type="entry name" value="G8"/>
    <property type="match status" value="2"/>
</dbReference>
<dbReference type="Proteomes" id="UP000283509">
    <property type="component" value="Unassembled WGS sequence"/>
</dbReference>
<dbReference type="Gene3D" id="2.160.20.10">
    <property type="entry name" value="Single-stranded right-handed beta-helix, Pectin lyase-like"/>
    <property type="match status" value="1"/>
</dbReference>
<accession>A0A423SMH2</accession>
<dbReference type="PROSITE" id="PS51820">
    <property type="entry name" value="PA14"/>
    <property type="match status" value="1"/>
</dbReference>
<evidence type="ECO:0000313" key="17">
    <source>
        <dbReference type="Proteomes" id="UP000283509"/>
    </source>
</evidence>
<dbReference type="InterPro" id="IPR006626">
    <property type="entry name" value="PbH1"/>
</dbReference>
<dbReference type="Gene3D" id="2.60.40.420">
    <property type="entry name" value="Cupredoxins - blue copper proteins"/>
    <property type="match status" value="1"/>
</dbReference>
<comment type="caution">
    <text evidence="16">The sequence shown here is derived from an EMBL/GenBank/DDBJ whole genome shotgun (WGS) entry which is preliminary data.</text>
</comment>
<evidence type="ECO:0000256" key="4">
    <source>
        <dbReference type="ARBA" id="ARBA00022475"/>
    </source>
</evidence>
<dbReference type="CDD" id="cd00102">
    <property type="entry name" value="IPT"/>
    <property type="match status" value="2"/>
</dbReference>
<dbReference type="Pfam" id="PF01833">
    <property type="entry name" value="TIG"/>
    <property type="match status" value="11"/>
</dbReference>
<evidence type="ECO:0000256" key="3">
    <source>
        <dbReference type="ARBA" id="ARBA00004316"/>
    </source>
</evidence>
<keyword evidence="17" id="KW-1185">Reference proteome</keyword>
<sequence>MGVAFGTWVAALLIGLASGEPVITGRSPYWMGHAGGVTLTVTGSGFSEDMFSQFDPTLGNIVKLVNDAETIDCEVINYLSNTNKIVCNSGPRTNTAGSGIYYIQVFSDGVQATGTQTVEYADWVAPKIDSVTPRWALGRTVVEFGGWMQATTYRGVDPADPLETGSDSGVILTKVYMGGVECEMVNETSGALYQLESRSLKCLVTSKYTGPMNGTTYVTERGVSVNRKWGIYVDSQDRLFQHHTYAGVESVSPSSGSTQGNTLLTVTGVGFDPYPGKTEVWVGGAECVIQDVQDETLTCLTPSQSVTGPASGERGILSETWSGVYVSDLRDDSLWAPLDSSHSGYSSSVMQDTTITVDGTQNLTGRVSGYLHVAHDGLYSLSVGDLDGNSDFFVAENGNPDNKTYVGHWQHITLEADTPAYFELRYRTMASMTFRIRMADFNAKFTYDQTAIGHNELQRVRLDPKEQFEVQRISYSGSPGQARIYLAGFTSDLVDITVDTEIRSAILGLTDQQCDIQADSPTYLYQVDFEMGEDDLLGVRGSTVVDFASYCGKKSYVLNTDDPRLFYTDEEDEMADVNTYRYMCFAIRGNIETTMKVQFRWKDKNGRTGRTDQLTVDHGFASTADAWAYGCIDLIALVENSWINNDRNAGDKLKVRHVLAPRRLTYRDNVYVDTFAFSTENINVIQTRPSALKNAGILVDDVVVTAVENEPAFDVEFQTGNCAGNFPLLGVTETSGDASWITDLASAASYTFSVGAEQVNVSRTFVATHPAAGTWSLNIEGATVEDIPFDVTDWALDEMIEAALGTSGMLVTRYGICTRYDWYIEWKENPGLKELSSIDDSGLTFDGEKITSFVDRRREGKLWHDPIEGDFLTVRSEEPQVFVRVNGYSAACTGSCGFTFDDSGAPSLSSVTGSPDASGSHTLTIVGTGFSSSDNSDYSVTVGGSDCTVSAVTTTQVTCTVAYLPAGVFPVAVSMNPVGGALQPDPPLSYTVTVTVTSVTPATGGTGGGYSVVVAGTGFPADLAGWESNSVALGLEACDVIAADATSVTCTAPAGTGVVDVSVTVGGVAASLSSAFTYDASLSATLTSVSPTTSSVLGGELLTITGSGFGSGTDGRVMVGDEECEPDSWADASITCTLPALSPGAHPVTVFTNSSMGFASGSASVTYTLKVTSYSSATGSVYGGSIMVIRGEGFGSNCSLLQIDLGDGVMCDVEECSDTEVTCTVMVMPRTHVVRNNGINTVHGPGYAWNPKLVVVREGDSVKWEWTKSDPLSQLMYNVFQTSSGASIEYDGSGFNSGAPTSSGSYIVTFPHRGTYFYAGTPIANNVVLSGKVEVLKPAQKAYKVTLSLGGIEAEFVPDGAAVSVSVDGCSPILETAVADCNSTAPDAPDADALYFITDMCFTASVTGVSASATQNVAGLSGLQVAGGATLTLTGSGLGESTCQTEVWVGDASCTVTASSDTSVTCNLDDYDSMVSLQPFPLVVNVINRGIACLDVPDFETTGQVSIVPVVTSFSPVEGSLEGGTVVTIQGTGLEAFDGQATVLMGSYPCVVSEVTPTDIICITTAAPAGAVNMVVRISAYNIDAVSNLASSVFTYSTAATPSVTSVSQSGSSLTITGSAFGTNFAAVTVTLTVTSSRRKRSIPDEMPEDPAPVRGHFLVADERSDEVDQDMEGVVRDSYKPVVHTGLFDDMGSDSHFWGTFTKTNARNFEESKALGAWRIGGSKRVAKVEAPVALDVREKREASQTSYECSPTSVTDTTIVCNTASLPAGSYDISLSVDGLGDASVDSGVGAVTTAPIVSTISPTEGSVNGGALLTISGASFTLGNLNVTVDGLECQILSEAIDTITCLTPVHAAGVASVAVTSGGVTTNSPTDFTYDSAKTPVLSSDPVSPIACCNASISLSGTNLKLATDDPEVTVGGVACTEVVATSTTVTCKSPELASGTYDIVVRDVLYGYSNSISVTYSFSVDSVSPSSGGFGGVEATLTGTGFDPAGGSTVTVCDATCDVTAASFGSIKCVVPPRTPGGSSTESCDVVVTNPDATTTTLVGGFTYDSSLSSSVTVVSPVRGGTAGGTDITITGTGFADTGNAVTIGGSVCNILTESSTVITCKTTPHSGPGEFPVMVTVPGKGIATVDENGEFFYIDRWSSVFTWGGLPVPSEGQLVIIENGQTVLMDESTEVLEMLLIKGGHVVFDQEATSEIVLRAKYILVVEGGSLSIGSEEEPFMGDAVIELYGDTKTIELPNYGAKVLAVREGRLDLHGAPIEVTWTHLATTAAQGSTTITLKQPVTWKAGDNIVIATTERRFMVNENEERTIASVSADGLTLTLTEPLDFEHISIEQTFGSHVVETRAEVGLLTRNIKIRGNINSDFIEEIEACDEDWHPGQFKVQSCFNGRFGEEIGGAQFGATVMLFGKEANKDLVQGRVEYVEVTEAGQAFQLGRYPLHFHLVGNVNTSYIRGCAVHRTYNRAVTIHAADYLTVERNVVYNNMGHAIFTEDGVEQFNVIQYNLAVYTRSSSSLLNVDITPSAYWVVHPNNIVRHNAAAGGTHFGYWYRLERHPSGPSATNSICQNNAPIGEFTNNTAHSMGWYGLWVFSMDGYFPKSNECWGSNLVAKWDGFTTWRNERGAEIVFGGQLQFHNFVALDNEFSGIEMVKMDGGFGLDNGPGVFNSVIIGHSALTPEGCGDATSGIIAPKKSVFSIADTEFYNFDTNKCTALSGCSQCKVFQGGYQVQVKGLTFVNSPNKLKFLWEHETVWIDADGSLSGVPENKVVPDSGILPPACTKSVAAFSLNPEAPGAVCPSSVEFVRLTVKGTNVKPQSFRGGDLVLSDSYGNTTIPYRVKRLDGGEGWMAILPTAETYDWMFEDGEPQTDIEYEAQTKHMQSGQYYYVQHRFMQTPDSFSTTGVERNSSDSLPDPVTGFHGEYYWDDSAKTMTYLVSDQVESRKKRTVFDERRTGSTRNINFETYRCEYEGCIPPTPPPVPTGRPDVTFLWSDVETWKEVPVGSGGHPTEEEYGLPVEGDEIIIPPGVWIIVDTDTPSLGRVYVYGGLEFADTMDHVFNATIIFLQGGSLVAGFSEDAPFTHKLNIVLRGTTDPNDPDNVDMPMPDGTPDVGWKAMGVFGQLILNGQCPSTTWVKLGATAAAGETVVTLAEAADSSWLNKEVMITTTGKEPTETEVRMVTAVSGNTLTLDAPLIYEHLGETHTLSDGTQYVMAGEVGLLTHQIVIEGSDYAGLNAEGFGGRVLVSTLTSEGVDYQGSAQLSCVEFKNMGQKDFSESTDPRFSIAFHSLGTDDGSNYLKKCSFNKNFNSAIGFFSSNNFVVENNVVYYTVGSSIVDEGETNSFRYNLVSLLFFPGTYNGEAEDQYQPWEGGFYLNKATGTVLEGNVVAGSELAGYRTYGELCDESTNWIDNEVHGATYGVMVWKKGQPVPNDCRRINNFYAWRITDTAFYMQSYASLHLTNVVSADSRIGTNQLVYAPPALSHMVSTKTATTDNSLFIGASPSYDCTYHNSTSNAQNFFTNLWTKGIDGGNAGVMLAAFVSGINMAPKHAFHEASAYPAINGATYISNVKFANYATRTCGKDVAMISNKDADDAIHPVFVSGLTFLDTSESNKLFLFEPNLGRVNPSDCVDMDCDGHKKVIITDMDGTFLGAVDATATSQAEFEWDGDPSRGIGDYRIPISLRQKSDGSAFTPAEKFPKKGIIRDDSCTLMTEWRAWKCTNFRHRMMVIESMDSDTEIRRLSPIGLIANPGVNGYVDLLNGPMDRGWCFGYTCQERISTFYAVVATGHVYEMAMTSTPPQVIRFHLLHTDPSEAVLLRMYFPKTQRYDISVDGVYIPPTNIDNSKYPAEYQLLPENDLFLPSITDPVGTNYLQRNKKLLHVVLRGGSVIDITTTPTIILSMGIVIDPDNFFEENLVQNLALLLNIPPENIRVTNIISESSGRRRKRATEDREVEFEIASPPMDSSNSSSGISGTHAEMLTRADLDDIMEEAVNTFQSGVCHVCNFTISSLKVSPPLKEPEVPTGYATPEFGQQIIQNGTLYSNLQQQEDQLALNQSIQGTAYEQPSASAIEQAVPITVKALTPFPDQPVVVVLSDDGNPITDLGRESEPWRMTALLSGGDSRAVLLGNTTVSYLDGAATFTNLGVSRPGLGYSLTFMITSPDSAPDLSVALDQAFVVEPKSMKMQIEAPEYIVINQDFSLNIVLIDRDTGNMMDSSMLVGQTISGLVKSKKRARLQGATRFTFQDEDVASFSVDGLRVGKALRRFRLSVKSNIAPAGIAVNGVTDLIPVLDFEMPVNATVTQIRMRVKGINSKGVKNHVAMFENKAMSEIQNIGNVLWQNPELKLGRKLVFSVEIKGGQAERSAAIESLCMKLKTRKIKFKINRRTVWLERMKVDNGKWFKCKVKRFIEVKQYVGA</sequence>
<keyword evidence="10" id="KW-0325">Glycoprotein</keyword>
<evidence type="ECO:0000256" key="9">
    <source>
        <dbReference type="ARBA" id="ARBA00023136"/>
    </source>
</evidence>
<dbReference type="GO" id="GO:0042995">
    <property type="term" value="C:cell projection"/>
    <property type="evidence" value="ECO:0007669"/>
    <property type="project" value="UniProtKB-SubCell"/>
</dbReference>
<evidence type="ECO:0000256" key="1">
    <source>
        <dbReference type="ARBA" id="ARBA00004167"/>
    </source>
</evidence>
<proteinExistence type="predicted"/>
<feature type="signal peptide" evidence="12">
    <location>
        <begin position="1"/>
        <end position="19"/>
    </location>
</feature>
<dbReference type="PROSITE" id="PS51484">
    <property type="entry name" value="G8"/>
    <property type="match status" value="2"/>
</dbReference>
<evidence type="ECO:0000259" key="15">
    <source>
        <dbReference type="PROSITE" id="PS51820"/>
    </source>
</evidence>
<dbReference type="SUPFAM" id="SSF51126">
    <property type="entry name" value="Pectin lyase-like"/>
    <property type="match status" value="2"/>
</dbReference>
<gene>
    <name evidence="16" type="ORF">C7M84_016605</name>
</gene>
<feature type="domain" description="G8" evidence="14">
    <location>
        <begin position="2997"/>
        <end position="3140"/>
    </location>
</feature>
<evidence type="ECO:0000256" key="5">
    <source>
        <dbReference type="ARBA" id="ARBA00022692"/>
    </source>
</evidence>